<gene>
    <name evidence="2" type="ORF">EVAR_60282_1</name>
</gene>
<feature type="region of interest" description="Disordered" evidence="1">
    <location>
        <begin position="91"/>
        <end position="129"/>
    </location>
</feature>
<evidence type="ECO:0000313" key="2">
    <source>
        <dbReference type="EMBL" id="GBP84682.1"/>
    </source>
</evidence>
<comment type="caution">
    <text evidence="2">The sequence shown here is derived from an EMBL/GenBank/DDBJ whole genome shotgun (WGS) entry which is preliminary data.</text>
</comment>
<dbReference type="OrthoDB" id="10017160at2759"/>
<dbReference type="GO" id="GO:0003676">
    <property type="term" value="F:nucleic acid binding"/>
    <property type="evidence" value="ECO:0007669"/>
    <property type="project" value="InterPro"/>
</dbReference>
<evidence type="ECO:0000313" key="3">
    <source>
        <dbReference type="Proteomes" id="UP000299102"/>
    </source>
</evidence>
<dbReference type="EMBL" id="BGZK01001693">
    <property type="protein sequence ID" value="GBP84682.1"/>
    <property type="molecule type" value="Genomic_DNA"/>
</dbReference>
<dbReference type="AlphaFoldDB" id="A0A4C1ZBF7"/>
<sequence length="251" mass="28485">MQDDFLKLIYRYDPEKKQHSTVWVYRDEPKPTYVAPERNASKRMIASFLNKTKHVATVVLENRRTVNDDRYTTICLPEVIDEFSENNRKRSTILHHDSGSRRSLRSEKDVSSRCSRGRNTPSPPLAAGPLVARPSTLVSLLSPSSDQSEIVVGSYRLCRMLVVRVFMKQVILLSPDAADGGRCRASEVSPSEFITGFVEIRRFIKLSLEAELGSTRMDGATSVREDEQLRFQNVSTAVGYNKIDGFRDLRL</sequence>
<dbReference type="Proteomes" id="UP000299102">
    <property type="component" value="Unassembled WGS sequence"/>
</dbReference>
<accession>A0A4C1ZBF7</accession>
<feature type="compositionally biased region" description="Basic and acidic residues" evidence="1">
    <location>
        <begin position="94"/>
        <end position="111"/>
    </location>
</feature>
<protein>
    <submittedName>
        <fullName evidence="2">Uncharacterized protein</fullName>
    </submittedName>
</protein>
<organism evidence="2 3">
    <name type="scientific">Eumeta variegata</name>
    <name type="common">Bagworm moth</name>
    <name type="synonym">Eumeta japonica</name>
    <dbReference type="NCBI Taxonomy" id="151549"/>
    <lineage>
        <taxon>Eukaryota</taxon>
        <taxon>Metazoa</taxon>
        <taxon>Ecdysozoa</taxon>
        <taxon>Arthropoda</taxon>
        <taxon>Hexapoda</taxon>
        <taxon>Insecta</taxon>
        <taxon>Pterygota</taxon>
        <taxon>Neoptera</taxon>
        <taxon>Endopterygota</taxon>
        <taxon>Lepidoptera</taxon>
        <taxon>Glossata</taxon>
        <taxon>Ditrysia</taxon>
        <taxon>Tineoidea</taxon>
        <taxon>Psychidae</taxon>
        <taxon>Oiketicinae</taxon>
        <taxon>Eumeta</taxon>
    </lineage>
</organism>
<evidence type="ECO:0000256" key="1">
    <source>
        <dbReference type="SAM" id="MobiDB-lite"/>
    </source>
</evidence>
<dbReference type="Gene3D" id="3.30.420.10">
    <property type="entry name" value="Ribonuclease H-like superfamily/Ribonuclease H"/>
    <property type="match status" value="1"/>
</dbReference>
<name>A0A4C1ZBF7_EUMVA</name>
<reference evidence="2 3" key="1">
    <citation type="journal article" date="2019" name="Commun. Biol.">
        <title>The bagworm genome reveals a unique fibroin gene that provides high tensile strength.</title>
        <authorList>
            <person name="Kono N."/>
            <person name="Nakamura H."/>
            <person name="Ohtoshi R."/>
            <person name="Tomita M."/>
            <person name="Numata K."/>
            <person name="Arakawa K."/>
        </authorList>
    </citation>
    <scope>NUCLEOTIDE SEQUENCE [LARGE SCALE GENOMIC DNA]</scope>
</reference>
<keyword evidence="3" id="KW-1185">Reference proteome</keyword>
<proteinExistence type="predicted"/>
<dbReference type="InterPro" id="IPR036397">
    <property type="entry name" value="RNaseH_sf"/>
</dbReference>